<accession>A0A1W6ZXL5</accession>
<dbReference type="InterPro" id="IPR034330">
    <property type="entry name" value="GST_Zeta_C"/>
</dbReference>
<dbReference type="NCBIfam" id="TIGR01262">
    <property type="entry name" value="maiA"/>
    <property type="match status" value="1"/>
</dbReference>
<dbReference type="KEGG" id="psin:CAK95_25445"/>
<dbReference type="Proteomes" id="UP000194137">
    <property type="component" value="Chromosome"/>
</dbReference>
<dbReference type="PROSITE" id="PS50404">
    <property type="entry name" value="GST_NTER"/>
    <property type="match status" value="1"/>
</dbReference>
<dbReference type="GO" id="GO:0005737">
    <property type="term" value="C:cytoplasm"/>
    <property type="evidence" value="ECO:0007669"/>
    <property type="project" value="InterPro"/>
</dbReference>
<dbReference type="PANTHER" id="PTHR42673:SF4">
    <property type="entry name" value="MALEYLACETOACETATE ISOMERASE"/>
    <property type="match status" value="1"/>
</dbReference>
<dbReference type="STRING" id="1235591.CAK95_25445"/>
<organism evidence="2 3">
    <name type="scientific">Pseudorhodoplanes sinuspersici</name>
    <dbReference type="NCBI Taxonomy" id="1235591"/>
    <lineage>
        <taxon>Bacteria</taxon>
        <taxon>Pseudomonadati</taxon>
        <taxon>Pseudomonadota</taxon>
        <taxon>Alphaproteobacteria</taxon>
        <taxon>Hyphomicrobiales</taxon>
        <taxon>Pseudorhodoplanes</taxon>
    </lineage>
</organism>
<dbReference type="SUPFAM" id="SSF47616">
    <property type="entry name" value="GST C-terminal domain-like"/>
    <property type="match status" value="1"/>
</dbReference>
<name>A0A1W6ZXL5_9HYPH</name>
<dbReference type="SFLD" id="SFLDG00358">
    <property type="entry name" value="Main_(cytGST)"/>
    <property type="match status" value="1"/>
</dbReference>
<sequence length="214" mass="24234">MSRQLYTFFRSSTSFRLRIALAYKRLDYEPHYVSLPKMEHRVPSYRDINPQGLVPLLVEGGRSLIQSMAIIEYLDEVYPDPPLMPKDPAGRAYVRAVSQIIGCEIHPLNNVRVLKHLKAQFGADEAATNAWYEHWIAEGLSGLEGYLAREGMSGDFCYGNTVTMADICLVPQIFNARRFNCSLDAYPKLLAITDRCMTLDAFRTTEPSTQADAF</sequence>
<keyword evidence="2" id="KW-0413">Isomerase</keyword>
<dbReference type="Gene3D" id="1.20.1050.10">
    <property type="match status" value="1"/>
</dbReference>
<dbReference type="InterPro" id="IPR036282">
    <property type="entry name" value="Glutathione-S-Trfase_C_sf"/>
</dbReference>
<dbReference type="SUPFAM" id="SSF52833">
    <property type="entry name" value="Thioredoxin-like"/>
    <property type="match status" value="1"/>
</dbReference>
<dbReference type="PANTHER" id="PTHR42673">
    <property type="entry name" value="MALEYLACETOACETATE ISOMERASE"/>
    <property type="match status" value="1"/>
</dbReference>
<dbReference type="GO" id="GO:0016034">
    <property type="term" value="F:maleylacetoacetate isomerase activity"/>
    <property type="evidence" value="ECO:0007669"/>
    <property type="project" value="TreeGrafter"/>
</dbReference>
<dbReference type="EMBL" id="CP021112">
    <property type="protein sequence ID" value="ARQ02070.1"/>
    <property type="molecule type" value="Genomic_DNA"/>
</dbReference>
<dbReference type="Pfam" id="PF14497">
    <property type="entry name" value="GST_C_3"/>
    <property type="match status" value="1"/>
</dbReference>
<dbReference type="GO" id="GO:0004364">
    <property type="term" value="F:glutathione transferase activity"/>
    <property type="evidence" value="ECO:0007669"/>
    <property type="project" value="TreeGrafter"/>
</dbReference>
<dbReference type="InterPro" id="IPR040079">
    <property type="entry name" value="Glutathione_S-Trfase"/>
</dbReference>
<evidence type="ECO:0000313" key="3">
    <source>
        <dbReference type="Proteomes" id="UP000194137"/>
    </source>
</evidence>
<dbReference type="CDD" id="cd03042">
    <property type="entry name" value="GST_N_Zeta"/>
    <property type="match status" value="1"/>
</dbReference>
<gene>
    <name evidence="2" type="ORF">CAK95_25445</name>
</gene>
<dbReference type="InterPro" id="IPR004046">
    <property type="entry name" value="GST_C"/>
</dbReference>
<reference evidence="2 3" key="1">
    <citation type="submission" date="2017-05" db="EMBL/GenBank/DDBJ databases">
        <title>Full genome sequence of Pseudorhodoplanes sinuspersici.</title>
        <authorList>
            <person name="Dastgheib S.M.M."/>
            <person name="Shavandi M."/>
            <person name="Tirandaz H."/>
        </authorList>
    </citation>
    <scope>NUCLEOTIDE SEQUENCE [LARGE SCALE GENOMIC DNA]</scope>
    <source>
        <strain evidence="2 3">RIPI110</strain>
    </source>
</reference>
<dbReference type="SFLD" id="SFLDS00019">
    <property type="entry name" value="Glutathione_Transferase_(cytos"/>
    <property type="match status" value="1"/>
</dbReference>
<dbReference type="GO" id="GO:0006559">
    <property type="term" value="P:L-phenylalanine catabolic process"/>
    <property type="evidence" value="ECO:0007669"/>
    <property type="project" value="TreeGrafter"/>
</dbReference>
<dbReference type="Pfam" id="PF13417">
    <property type="entry name" value="GST_N_3"/>
    <property type="match status" value="1"/>
</dbReference>
<dbReference type="GO" id="GO:0006749">
    <property type="term" value="P:glutathione metabolic process"/>
    <property type="evidence" value="ECO:0007669"/>
    <property type="project" value="TreeGrafter"/>
</dbReference>
<keyword evidence="3" id="KW-1185">Reference proteome</keyword>
<dbReference type="InterPro" id="IPR005955">
    <property type="entry name" value="GST_Zeta"/>
</dbReference>
<comment type="similarity">
    <text evidence="1">Belongs to the GST superfamily. Zeta family.</text>
</comment>
<evidence type="ECO:0000256" key="1">
    <source>
        <dbReference type="ARBA" id="ARBA00010007"/>
    </source>
</evidence>
<dbReference type="InterPro" id="IPR034333">
    <property type="entry name" value="GST_Zeta_N"/>
</dbReference>
<dbReference type="RefSeq" id="WP_086090464.1">
    <property type="nucleotide sequence ID" value="NZ_CP021112.1"/>
</dbReference>
<dbReference type="Gene3D" id="3.40.30.10">
    <property type="entry name" value="Glutaredoxin"/>
    <property type="match status" value="1"/>
</dbReference>
<dbReference type="OrthoDB" id="509852at2"/>
<dbReference type="FunFam" id="1.20.1050.10:FF:000010">
    <property type="entry name" value="Maleylacetoacetate isomerase isoform 1"/>
    <property type="match status" value="1"/>
</dbReference>
<proteinExistence type="inferred from homology"/>
<dbReference type="AlphaFoldDB" id="A0A1W6ZXL5"/>
<dbReference type="InterPro" id="IPR010987">
    <property type="entry name" value="Glutathione-S-Trfase_C-like"/>
</dbReference>
<dbReference type="InterPro" id="IPR036249">
    <property type="entry name" value="Thioredoxin-like_sf"/>
</dbReference>
<dbReference type="InterPro" id="IPR004045">
    <property type="entry name" value="Glutathione_S-Trfase_N"/>
</dbReference>
<dbReference type="CDD" id="cd03191">
    <property type="entry name" value="GST_C_Zeta"/>
    <property type="match status" value="1"/>
</dbReference>
<evidence type="ECO:0000313" key="2">
    <source>
        <dbReference type="EMBL" id="ARQ02070.1"/>
    </source>
</evidence>
<dbReference type="PROSITE" id="PS50405">
    <property type="entry name" value="GST_CTER"/>
    <property type="match status" value="1"/>
</dbReference>
<protein>
    <submittedName>
        <fullName evidence="2">Maleylacetoacetate isomerase</fullName>
    </submittedName>
</protein>